<dbReference type="OrthoDB" id="9802155at2"/>
<dbReference type="Gene3D" id="3.40.50.2300">
    <property type="match status" value="1"/>
</dbReference>
<dbReference type="Proteomes" id="UP000002033">
    <property type="component" value="Chromosome"/>
</dbReference>
<dbReference type="EMBL" id="CP002083">
    <property type="protein sequence ID" value="ADJ24549.1"/>
    <property type="molecule type" value="Genomic_DNA"/>
</dbReference>
<evidence type="ECO:0000259" key="3">
    <source>
        <dbReference type="PROSITE" id="PS50110"/>
    </source>
</evidence>
<name>D8JU01_HYPDA</name>
<dbReference type="SMART" id="SM00448">
    <property type="entry name" value="REC"/>
    <property type="match status" value="1"/>
</dbReference>
<accession>D8JU01</accession>
<dbReference type="AlphaFoldDB" id="D8JU01"/>
<dbReference type="eggNOG" id="COG0784">
    <property type="taxonomic scope" value="Bacteria"/>
</dbReference>
<dbReference type="CDD" id="cd00156">
    <property type="entry name" value="REC"/>
    <property type="match status" value="1"/>
</dbReference>
<keyword evidence="5" id="KW-1185">Reference proteome</keyword>
<dbReference type="SUPFAM" id="SSF52172">
    <property type="entry name" value="CheY-like"/>
    <property type="match status" value="1"/>
</dbReference>
<dbReference type="PANTHER" id="PTHR44591:SF21">
    <property type="entry name" value="TWO-COMPONENT RESPONSE REGULATOR"/>
    <property type="match status" value="1"/>
</dbReference>
<proteinExistence type="predicted"/>
<dbReference type="STRING" id="582899.Hden_2753"/>
<dbReference type="PROSITE" id="PS50110">
    <property type="entry name" value="RESPONSE_REGULATORY"/>
    <property type="match status" value="1"/>
</dbReference>
<dbReference type="HOGENOM" id="CLU_000445_69_8_5"/>
<evidence type="ECO:0000256" key="2">
    <source>
        <dbReference type="PROSITE-ProRule" id="PRU00169"/>
    </source>
</evidence>
<dbReference type="KEGG" id="hdn:Hden_2753"/>
<dbReference type="GO" id="GO:0000160">
    <property type="term" value="P:phosphorelay signal transduction system"/>
    <property type="evidence" value="ECO:0007669"/>
    <property type="project" value="InterPro"/>
</dbReference>
<dbReference type="PANTHER" id="PTHR44591">
    <property type="entry name" value="STRESS RESPONSE REGULATOR PROTEIN 1"/>
    <property type="match status" value="1"/>
</dbReference>
<dbReference type="InterPro" id="IPR050595">
    <property type="entry name" value="Bact_response_regulator"/>
</dbReference>
<keyword evidence="1 2" id="KW-0597">Phosphoprotein</keyword>
<evidence type="ECO:0000256" key="1">
    <source>
        <dbReference type="ARBA" id="ARBA00022553"/>
    </source>
</evidence>
<gene>
    <name evidence="4" type="ordered locus">Hden_2753</name>
</gene>
<protein>
    <submittedName>
        <fullName evidence="4">Response regulator receiver protein</fullName>
    </submittedName>
</protein>
<sequence length="120" mass="12867">MATILLADDDAAVRDLVRRALSAEGHTVHVTQDGLEALEFFNANGGPIDLLVTDVDMPQLDGISLAEKALTAQSNLAVVLMSGFSDQLERAAGLRARRLLSIAKPFTLDQIKQVVRTVLA</sequence>
<dbReference type="InterPro" id="IPR001789">
    <property type="entry name" value="Sig_transdc_resp-reg_receiver"/>
</dbReference>
<evidence type="ECO:0000313" key="5">
    <source>
        <dbReference type="Proteomes" id="UP000002033"/>
    </source>
</evidence>
<dbReference type="RefSeq" id="WP_013216708.1">
    <property type="nucleotide sequence ID" value="NC_014313.1"/>
</dbReference>
<feature type="modified residue" description="4-aspartylphosphate" evidence="2">
    <location>
        <position position="54"/>
    </location>
</feature>
<evidence type="ECO:0000313" key="4">
    <source>
        <dbReference type="EMBL" id="ADJ24549.1"/>
    </source>
</evidence>
<dbReference type="Pfam" id="PF00072">
    <property type="entry name" value="Response_reg"/>
    <property type="match status" value="1"/>
</dbReference>
<dbReference type="InterPro" id="IPR011006">
    <property type="entry name" value="CheY-like_superfamily"/>
</dbReference>
<organism evidence="4 5">
    <name type="scientific">Hyphomicrobium denitrificans (strain ATCC 51888 / DSM 1869 / NCIMB 11706 / TK 0415)</name>
    <dbReference type="NCBI Taxonomy" id="582899"/>
    <lineage>
        <taxon>Bacteria</taxon>
        <taxon>Pseudomonadati</taxon>
        <taxon>Pseudomonadota</taxon>
        <taxon>Alphaproteobacteria</taxon>
        <taxon>Hyphomicrobiales</taxon>
        <taxon>Hyphomicrobiaceae</taxon>
        <taxon>Hyphomicrobium</taxon>
    </lineage>
</organism>
<reference evidence="5" key="1">
    <citation type="journal article" date="2011" name="J. Bacteriol.">
        <title>Genome sequences of eight morphologically diverse alphaproteobacteria.</title>
        <authorList>
            <consortium name="US DOE Joint Genome Institute"/>
            <person name="Brown P.J."/>
            <person name="Kysela D.T."/>
            <person name="Buechlein A."/>
            <person name="Hemmerich C."/>
            <person name="Brun Y.V."/>
        </authorList>
    </citation>
    <scope>NUCLEOTIDE SEQUENCE [LARGE SCALE GENOMIC DNA]</scope>
    <source>
        <strain evidence="5">ATCC 51888 / DSM 1869 / NCIB 11706 / TK 0415</strain>
    </source>
</reference>
<feature type="domain" description="Response regulatory" evidence="3">
    <location>
        <begin position="3"/>
        <end position="119"/>
    </location>
</feature>